<dbReference type="InterPro" id="IPR047746">
    <property type="entry name" value="Dae2/Tae2-like"/>
</dbReference>
<reference evidence="1 2" key="1">
    <citation type="submission" date="2006-06" db="EMBL/GenBank/DDBJ databases">
        <authorList>
            <person name="Moran M.A."/>
            <person name="Ferriera S."/>
            <person name="Johnson J."/>
            <person name="Kravitz S."/>
            <person name="Beeson K."/>
            <person name="Sutton G."/>
            <person name="Rogers Y.-H."/>
            <person name="Friedman R."/>
            <person name="Frazier M."/>
            <person name="Venter J.C."/>
        </authorList>
    </citation>
    <scope>NUCLEOTIDE SEQUENCE [LARGE SCALE GENOMIC DNA]</scope>
    <source>
        <strain evidence="1 2">E-37</strain>
    </source>
</reference>
<dbReference type="eggNOG" id="ENOG503329I">
    <property type="taxonomic scope" value="Bacteria"/>
</dbReference>
<gene>
    <name evidence="1" type="ORF">SSE37_07293</name>
</gene>
<name>A3JYP0_SAGS3</name>
<dbReference type="Proteomes" id="UP000005713">
    <property type="component" value="Unassembled WGS sequence"/>
</dbReference>
<organism evidence="1 2">
    <name type="scientific">Sagittula stellata (strain ATCC 700073 / DSM 11524 / E-37)</name>
    <dbReference type="NCBI Taxonomy" id="388399"/>
    <lineage>
        <taxon>Bacteria</taxon>
        <taxon>Pseudomonadati</taxon>
        <taxon>Pseudomonadota</taxon>
        <taxon>Alphaproteobacteria</taxon>
        <taxon>Rhodobacterales</taxon>
        <taxon>Roseobacteraceae</taxon>
        <taxon>Sagittula</taxon>
    </lineage>
</organism>
<protein>
    <submittedName>
        <fullName evidence="1">Uncharacterized protein</fullName>
    </submittedName>
</protein>
<dbReference type="EMBL" id="AAYA01000002">
    <property type="protein sequence ID" value="EBA09593.1"/>
    <property type="molecule type" value="Genomic_DNA"/>
</dbReference>
<evidence type="ECO:0000313" key="1">
    <source>
        <dbReference type="EMBL" id="EBA09593.1"/>
    </source>
</evidence>
<proteinExistence type="predicted"/>
<evidence type="ECO:0000313" key="2">
    <source>
        <dbReference type="Proteomes" id="UP000005713"/>
    </source>
</evidence>
<dbReference type="RefSeq" id="WP_005855660.1">
    <property type="nucleotide sequence ID" value="NZ_AAYA01000002.1"/>
</dbReference>
<dbReference type="AlphaFoldDB" id="A3JYP0"/>
<dbReference type="NCBIfam" id="NF033857">
    <property type="entry name" value="BPSL0067_fam"/>
    <property type="match status" value="1"/>
</dbReference>
<accession>A3JYP0</accession>
<keyword evidence="2" id="KW-1185">Reference proteome</keyword>
<comment type="caution">
    <text evidence="1">The sequence shown here is derived from an EMBL/GenBank/DDBJ whole genome shotgun (WGS) entry which is preliminary data.</text>
</comment>
<sequence>MPPPPPPAQDGALKRVILLAIQNDRRITDHEADGIIGVTKLDAQVSDAEYATLCHLVSWSKSLSVTSRNKIMNYLADALSLKGPYVKSKVRDLEGQPLVSTHQCVTLLQYYTHVGLTSGWRQGLRVRGNDALIARGTAIATFEYGKYPNKAHGNHGAFYDGQDATGIYVVEQWSGLDAIQRRHVTFQGLDGMMWKDPSNNGDAFSVIRKV</sequence>